<feature type="transmembrane region" description="Helical" evidence="1">
    <location>
        <begin position="114"/>
        <end position="134"/>
    </location>
</feature>
<feature type="transmembrane region" description="Helical" evidence="1">
    <location>
        <begin position="30"/>
        <end position="48"/>
    </location>
</feature>
<evidence type="ECO:0000256" key="1">
    <source>
        <dbReference type="SAM" id="Phobius"/>
    </source>
</evidence>
<protein>
    <submittedName>
        <fullName evidence="2">Uncharacterized protein</fullName>
    </submittedName>
</protein>
<feature type="transmembrane region" description="Helical" evidence="1">
    <location>
        <begin position="84"/>
        <end position="102"/>
    </location>
</feature>
<reference evidence="3" key="1">
    <citation type="journal article" date="2019" name="Int. J. Syst. Evol. Microbiol.">
        <title>The Global Catalogue of Microorganisms (GCM) 10K type strain sequencing project: providing services to taxonomists for standard genome sequencing and annotation.</title>
        <authorList>
            <consortium name="The Broad Institute Genomics Platform"/>
            <consortium name="The Broad Institute Genome Sequencing Center for Infectious Disease"/>
            <person name="Wu L."/>
            <person name="Ma J."/>
        </authorList>
    </citation>
    <scope>NUCLEOTIDE SEQUENCE [LARGE SCALE GENOMIC DNA]</scope>
    <source>
        <strain evidence="3">CGMCC 4.7426</strain>
    </source>
</reference>
<keyword evidence="1" id="KW-0472">Membrane</keyword>
<sequence length="182" mass="20895">MRKKQFIYINLTFFVTIVAFGLLSNLSLEYLTLVMMIAGICIIIYSIYRFFKKDLTASPIPLIQQIKEHEYQTMGRKWEKQQKSARIIQPFMGALLIIQAQLTPDFEHEPSGNGWFFLIPIVILAIAVNIALFIHTSKIDRVSSSHDFRREGWSAFAVGFGILILIAIILSIFIFSSILMLF</sequence>
<gene>
    <name evidence="2" type="ORF">ACFO3D_12395</name>
</gene>
<comment type="caution">
    <text evidence="2">The sequence shown here is derived from an EMBL/GenBank/DDBJ whole genome shotgun (WGS) entry which is preliminary data.</text>
</comment>
<accession>A0ABV9DKP5</accession>
<organism evidence="2 3">
    <name type="scientific">Virgibacillus kekensis</name>
    <dbReference type="NCBI Taxonomy" id="202261"/>
    <lineage>
        <taxon>Bacteria</taxon>
        <taxon>Bacillati</taxon>
        <taxon>Bacillota</taxon>
        <taxon>Bacilli</taxon>
        <taxon>Bacillales</taxon>
        <taxon>Bacillaceae</taxon>
        <taxon>Virgibacillus</taxon>
    </lineage>
</organism>
<keyword evidence="1" id="KW-1133">Transmembrane helix</keyword>
<proteinExistence type="predicted"/>
<dbReference type="Proteomes" id="UP001595989">
    <property type="component" value="Unassembled WGS sequence"/>
</dbReference>
<feature type="transmembrane region" description="Helical" evidence="1">
    <location>
        <begin position="155"/>
        <end position="181"/>
    </location>
</feature>
<dbReference type="RefSeq" id="WP_390296402.1">
    <property type="nucleotide sequence ID" value="NZ_JBHSFU010000007.1"/>
</dbReference>
<dbReference type="EMBL" id="JBHSFU010000007">
    <property type="protein sequence ID" value="MFC4558993.1"/>
    <property type="molecule type" value="Genomic_DNA"/>
</dbReference>
<keyword evidence="1" id="KW-0812">Transmembrane</keyword>
<keyword evidence="3" id="KW-1185">Reference proteome</keyword>
<evidence type="ECO:0000313" key="3">
    <source>
        <dbReference type="Proteomes" id="UP001595989"/>
    </source>
</evidence>
<evidence type="ECO:0000313" key="2">
    <source>
        <dbReference type="EMBL" id="MFC4558993.1"/>
    </source>
</evidence>
<feature type="transmembrane region" description="Helical" evidence="1">
    <location>
        <begin position="7"/>
        <end position="24"/>
    </location>
</feature>
<name>A0ABV9DKP5_9BACI</name>